<protein>
    <submittedName>
        <fullName evidence="1">Uncharacterized protein</fullName>
    </submittedName>
</protein>
<sequence>MLAKIASIILPILIRAIGDYLKDNPDFVDSIVDRLGDKLGDRIADLLPDFSSLPEDVAEQVGGLLSGLPREIADALHGVLGGLPVVGGAFRNILGG</sequence>
<dbReference type="Proteomes" id="UP000027491">
    <property type="component" value="Segment"/>
</dbReference>
<gene>
    <name evidence="1" type="primary">31</name>
    <name evidence="1" type="ORF">PBI_GAIA_31</name>
</gene>
<accession>A0A068F4I5</accession>
<proteinExistence type="predicted"/>
<evidence type="ECO:0000313" key="1">
    <source>
        <dbReference type="EMBL" id="AID58851.1"/>
    </source>
</evidence>
<name>A0A068F4I5_9CAUD</name>
<reference evidence="1 2" key="1">
    <citation type="submission" date="2014-03" db="EMBL/GenBank/DDBJ databases">
        <authorList>
            <person name="Yoder B.A."/>
            <person name="Colicchio M.A."/>
            <person name="Schafer C.E."/>
            <person name="Abrahim M.R."/>
            <person name="Adkins N.L."/>
            <person name="Burke K.A."/>
            <person name="Churilla B.M."/>
            <person name="Cohen K.L."/>
            <person name="Fasoranti T.O."/>
            <person name="Genkil J.S."/>
            <person name="Kramer Z.J."/>
            <person name="Prout A.K."/>
            <person name="Schwarz A.G."/>
            <person name="Tish M."/>
            <person name="Vispute N."/>
            <person name="Wilkes K.E."/>
            <person name="Williams C.R."/>
            <person name="Xiao X."/>
            <person name="Yu V.J."/>
            <person name="Lapin J.S."/>
            <person name="Ott C.T."/>
            <person name="Walburn T.D."/>
            <person name="Bradley K.W."/>
            <person name="Clarke D.Q."/>
            <person name="Lewis M.F."/>
            <person name="Barker L.P."/>
            <person name="Bailey C."/>
            <person name="Asai D.J."/>
            <person name="Bowman C.A."/>
            <person name="Russell D.A."/>
            <person name="Pope W.H."/>
            <person name="Jacobs-Sera D."/>
            <person name="Hendrix R.W."/>
            <person name="Hatfull G.F."/>
        </authorList>
    </citation>
    <scope>NUCLEOTIDE SEQUENCE [LARGE SCALE GENOMIC DNA]</scope>
</reference>
<keyword evidence="2" id="KW-1185">Reference proteome</keyword>
<evidence type="ECO:0000313" key="2">
    <source>
        <dbReference type="Proteomes" id="UP000027491"/>
    </source>
</evidence>
<organism evidence="1 2">
    <name type="scientific">Mycobacterium phage Gaia</name>
    <dbReference type="NCBI Taxonomy" id="1486472"/>
    <lineage>
        <taxon>Viruses</taxon>
        <taxon>Duplodnaviria</taxon>
        <taxon>Heunggongvirae</taxon>
        <taxon>Uroviricota</taxon>
        <taxon>Caudoviricetes</taxon>
        <taxon>Gaiavirus</taxon>
        <taxon>Gaiavirus gaia</taxon>
    </lineage>
</organism>
<dbReference type="RefSeq" id="YP_009124774.1">
    <property type="nucleotide sequence ID" value="NC_026590.1"/>
</dbReference>
<dbReference type="KEGG" id="vg:23679537"/>
<dbReference type="EMBL" id="KJ567043">
    <property type="protein sequence ID" value="AID58851.1"/>
    <property type="molecule type" value="Genomic_DNA"/>
</dbReference>
<dbReference type="GeneID" id="23679537"/>